<sequence>MGSGQREDHLMAELQLQTREARARIESLQQKLKEEQARHAEDKDQLDQLDRIRSIIVNLYLELRDRSAEETVSEAQTAEKTEEERELLKSQNPLIVLDQLRASLRVLLAFKEDFEAELRQELASRSTNRAETIRQLMQQVATVSDQRDSLTQEVTVLRNFQAEAKAEGERVAEEYQGVVGRVQEKNTALEGIIDSRDKELLKLRKKINELTAELKDKDFRLVRISQLESQLQVNRMQHQFDMAKTHAGYNKTLKRLQREVELFGRVEAENAQYREDIARMETEVVSYRKNMRTQRTQSAEAEVKRLTEQLARQAEQQHLLETRVRSAEKANERMRADTKQLTAKYSRLYASTQAKSRRREDAQEAEAKKTKRKARPSTAQPRSGGAGGDAGSSAEGNPFQLESYKRRLVEKDKEIEELARRVRRLLALQHRSQLAQKAWSDERHRLEGQLAARDPMRSSSRARSRQSGREAKSDEHMQSAIRELENLRAVSVTTAAAYDRLSEATKRQGRPGTAGRARPMTAGATPTRPGTDHSMRGMSSMEGDMSVFDDNLRMPMVPMDLSTAGTPSAPPNRHRPVSANGTRLNRVGAGGTTGGRQVGALLPKRARPQSAVSFGMRK</sequence>
<evidence type="ECO:0000256" key="1">
    <source>
        <dbReference type="SAM" id="Coils"/>
    </source>
</evidence>
<evidence type="ECO:0000256" key="2">
    <source>
        <dbReference type="SAM" id="MobiDB-lite"/>
    </source>
</evidence>
<gene>
    <name evidence="3" type="ORF">KIPB_008054</name>
</gene>
<feature type="coiled-coil region" evidence="1">
    <location>
        <begin position="11"/>
        <end position="52"/>
    </location>
</feature>
<evidence type="ECO:0000313" key="3">
    <source>
        <dbReference type="EMBL" id="GIQ86239.1"/>
    </source>
</evidence>
<feature type="compositionally biased region" description="Basic and acidic residues" evidence="2">
    <location>
        <begin position="318"/>
        <end position="338"/>
    </location>
</feature>
<feature type="region of interest" description="Disordered" evidence="2">
    <location>
        <begin position="448"/>
        <end position="477"/>
    </location>
</feature>
<feature type="coiled-coil region" evidence="1">
    <location>
        <begin position="401"/>
        <end position="428"/>
    </location>
</feature>
<evidence type="ECO:0000313" key="4">
    <source>
        <dbReference type="Proteomes" id="UP000265618"/>
    </source>
</evidence>
<proteinExistence type="predicted"/>
<feature type="coiled-coil region" evidence="1">
    <location>
        <begin position="193"/>
        <end position="220"/>
    </location>
</feature>
<dbReference type="Proteomes" id="UP000265618">
    <property type="component" value="Unassembled WGS sequence"/>
</dbReference>
<accession>A0A9K3D2S7</accession>
<feature type="region of interest" description="Disordered" evidence="2">
    <location>
        <begin position="563"/>
        <end position="618"/>
    </location>
</feature>
<feature type="compositionally biased region" description="Gly residues" evidence="2">
    <location>
        <begin position="588"/>
        <end position="597"/>
    </location>
</feature>
<keyword evidence="4" id="KW-1185">Reference proteome</keyword>
<dbReference type="AlphaFoldDB" id="A0A9K3D2S7"/>
<name>A0A9K3D2S7_9EUKA</name>
<feature type="region of interest" description="Disordered" evidence="2">
    <location>
        <begin position="501"/>
        <end position="533"/>
    </location>
</feature>
<protein>
    <submittedName>
        <fullName evidence="3">Uncharacterized protein</fullName>
    </submittedName>
</protein>
<feature type="region of interest" description="Disordered" evidence="2">
    <location>
        <begin position="317"/>
        <end position="398"/>
    </location>
</feature>
<feature type="compositionally biased region" description="Polar residues" evidence="2">
    <location>
        <begin position="339"/>
        <end position="354"/>
    </location>
</feature>
<comment type="caution">
    <text evidence="3">The sequence shown here is derived from an EMBL/GenBank/DDBJ whole genome shotgun (WGS) entry which is preliminary data.</text>
</comment>
<keyword evidence="1" id="KW-0175">Coiled coil</keyword>
<feature type="compositionally biased region" description="Basic and acidic residues" evidence="2">
    <location>
        <begin position="358"/>
        <end position="368"/>
    </location>
</feature>
<dbReference type="EMBL" id="BDIP01002396">
    <property type="protein sequence ID" value="GIQ86239.1"/>
    <property type="molecule type" value="Genomic_DNA"/>
</dbReference>
<reference evidence="3 4" key="1">
    <citation type="journal article" date="2018" name="PLoS ONE">
        <title>The draft genome of Kipferlia bialata reveals reductive genome evolution in fornicate parasites.</title>
        <authorList>
            <person name="Tanifuji G."/>
            <person name="Takabayashi S."/>
            <person name="Kume K."/>
            <person name="Takagi M."/>
            <person name="Nakayama T."/>
            <person name="Kamikawa R."/>
            <person name="Inagaki Y."/>
            <person name="Hashimoto T."/>
        </authorList>
    </citation>
    <scope>NUCLEOTIDE SEQUENCE [LARGE SCALE GENOMIC DNA]</scope>
    <source>
        <strain evidence="3">NY0173</strain>
    </source>
</reference>
<dbReference type="OrthoDB" id="10255396at2759"/>
<organism evidence="3 4">
    <name type="scientific">Kipferlia bialata</name>
    <dbReference type="NCBI Taxonomy" id="797122"/>
    <lineage>
        <taxon>Eukaryota</taxon>
        <taxon>Metamonada</taxon>
        <taxon>Carpediemonas-like organisms</taxon>
        <taxon>Kipferlia</taxon>
    </lineage>
</organism>
<feature type="compositionally biased region" description="Basic and acidic residues" evidence="2">
    <location>
        <begin position="467"/>
        <end position="477"/>
    </location>
</feature>